<keyword evidence="2" id="KW-1185">Reference proteome</keyword>
<evidence type="ECO:0008006" key="3">
    <source>
        <dbReference type="Google" id="ProtNLM"/>
    </source>
</evidence>
<protein>
    <recommendedName>
        <fullName evidence="3">DUF5041 domain-containing protein</fullName>
    </recommendedName>
</protein>
<dbReference type="AlphaFoldDB" id="A0A1X7IF67"/>
<reference evidence="2" key="1">
    <citation type="submission" date="2017-04" db="EMBL/GenBank/DDBJ databases">
        <authorList>
            <person name="Varghese N."/>
            <person name="Submissions S."/>
        </authorList>
    </citation>
    <scope>NUCLEOTIDE SEQUENCE [LARGE SCALE GENOMIC DNA]</scope>
    <source>
        <strain evidence="2">DSM 19835</strain>
    </source>
</reference>
<sequence>MKKYYLILFICLLTIRVSFGQEFKVDHRTQLEKENPMNRFHPEKTSMLDLLEVIEIQGITINKFEFGKFNKQYNIILLSDQYENGDFIKTDTLSQFESTYHYYKKGKPYFDFIDKIKIITKDNDTESKLFIKSYSFSSEAKVELKRTSINSFFNWRRYKKTEWELDKKIPLMVFASSWKDEEYGFDRFCGVLYLTDNGKDTNELLALSPSYVVIYYRVEEK</sequence>
<proteinExistence type="predicted"/>
<organism evidence="1 2">
    <name type="scientific">Arenibacter troitsensis</name>
    <dbReference type="NCBI Taxonomy" id="188872"/>
    <lineage>
        <taxon>Bacteria</taxon>
        <taxon>Pseudomonadati</taxon>
        <taxon>Bacteroidota</taxon>
        <taxon>Flavobacteriia</taxon>
        <taxon>Flavobacteriales</taxon>
        <taxon>Flavobacteriaceae</taxon>
        <taxon>Arenibacter</taxon>
    </lineage>
</organism>
<accession>A0A1X7IF67</accession>
<dbReference type="EMBL" id="FXAO01000001">
    <property type="protein sequence ID" value="SMG13407.1"/>
    <property type="molecule type" value="Genomic_DNA"/>
</dbReference>
<dbReference type="RefSeq" id="WP_085496289.1">
    <property type="nucleotide sequence ID" value="NZ_FXAO01000001.1"/>
</dbReference>
<dbReference type="Proteomes" id="UP000193420">
    <property type="component" value="Unassembled WGS sequence"/>
</dbReference>
<gene>
    <name evidence="1" type="ORF">SAMN03080602_00777</name>
</gene>
<evidence type="ECO:0000313" key="1">
    <source>
        <dbReference type="EMBL" id="SMG13407.1"/>
    </source>
</evidence>
<dbReference type="Pfam" id="PF16444">
    <property type="entry name" value="DUF5041"/>
    <property type="match status" value="1"/>
</dbReference>
<dbReference type="STRING" id="188872.SAMN03080602_00777"/>
<dbReference type="OrthoDB" id="1435292at2"/>
<evidence type="ECO:0000313" key="2">
    <source>
        <dbReference type="Proteomes" id="UP000193420"/>
    </source>
</evidence>
<dbReference type="InterPro" id="IPR032222">
    <property type="entry name" value="DUF5041"/>
</dbReference>
<name>A0A1X7IF67_9FLAO</name>